<name>A0ABY2N9E1_9LEPT</name>
<protein>
    <submittedName>
        <fullName evidence="1">DNA-binding protein</fullName>
    </submittedName>
</protein>
<keyword evidence="1" id="KW-0238">DNA-binding</keyword>
<organism evidence="1 2">
    <name type="scientific">Leptospira stimsonii</name>
    <dbReference type="NCBI Taxonomy" id="2202203"/>
    <lineage>
        <taxon>Bacteria</taxon>
        <taxon>Pseudomonadati</taxon>
        <taxon>Spirochaetota</taxon>
        <taxon>Spirochaetia</taxon>
        <taxon>Leptospirales</taxon>
        <taxon>Leptospiraceae</taxon>
        <taxon>Leptospira</taxon>
    </lineage>
</organism>
<dbReference type="GO" id="GO:0003677">
    <property type="term" value="F:DNA binding"/>
    <property type="evidence" value="ECO:0007669"/>
    <property type="project" value="UniProtKB-KW"/>
</dbReference>
<comment type="caution">
    <text evidence="1">The sequence shown here is derived from an EMBL/GenBank/DDBJ whole genome shotgun (WGS) entry which is preliminary data.</text>
</comment>
<dbReference type="EMBL" id="RQGT01000037">
    <property type="protein sequence ID" value="TGM18777.1"/>
    <property type="molecule type" value="Genomic_DNA"/>
</dbReference>
<proteinExistence type="predicted"/>
<gene>
    <name evidence="1" type="ORF">EHQ90_06440</name>
</gene>
<evidence type="ECO:0000313" key="2">
    <source>
        <dbReference type="Proteomes" id="UP000297422"/>
    </source>
</evidence>
<evidence type="ECO:0000313" key="1">
    <source>
        <dbReference type="EMBL" id="TGM18777.1"/>
    </source>
</evidence>
<accession>A0ABY2N9E1</accession>
<keyword evidence="2" id="KW-1185">Reference proteome</keyword>
<reference evidence="2" key="1">
    <citation type="journal article" date="2019" name="PLoS Negl. Trop. Dis.">
        <title>Revisiting the worldwide diversity of Leptospira species in the environment.</title>
        <authorList>
            <person name="Vincent A.T."/>
            <person name="Schiettekatte O."/>
            <person name="Bourhy P."/>
            <person name="Veyrier F.J."/>
            <person name="Picardeau M."/>
        </authorList>
    </citation>
    <scope>NUCLEOTIDE SEQUENCE [LARGE SCALE GENOMIC DNA]</scope>
    <source>
        <strain evidence="2">201702407</strain>
    </source>
</reference>
<sequence length="97" mass="11621">MTLRNAARFMGISSKTLQKVVHDLKLIRYVEKYNNQNQRTFDLEDSDVKKLLDMKKKSGARDWRVFLTIFTDRPQIKTYSTRFVQEVDPRLLKKIVR</sequence>
<dbReference type="Proteomes" id="UP000297422">
    <property type="component" value="Unassembled WGS sequence"/>
</dbReference>